<name>A0A371BJW6_9SPHN</name>
<accession>A0A371BJW6</accession>
<evidence type="ECO:0000256" key="1">
    <source>
        <dbReference type="SAM" id="MobiDB-lite"/>
    </source>
</evidence>
<dbReference type="PANTHER" id="PTHR34215:SF1">
    <property type="entry name" value="YLXR DOMAIN-CONTAINING PROTEIN"/>
    <property type="match status" value="1"/>
</dbReference>
<dbReference type="Proteomes" id="UP000263833">
    <property type="component" value="Unassembled WGS sequence"/>
</dbReference>
<dbReference type="AlphaFoldDB" id="A0A371BJW6"/>
<dbReference type="PANTHER" id="PTHR34215">
    <property type="entry name" value="BLL0784 PROTEIN"/>
    <property type="match status" value="1"/>
</dbReference>
<dbReference type="OrthoDB" id="9799836at2"/>
<keyword evidence="4" id="KW-1185">Reference proteome</keyword>
<dbReference type="EMBL" id="QRGP01000001">
    <property type="protein sequence ID" value="RDV07878.1"/>
    <property type="molecule type" value="Genomic_DNA"/>
</dbReference>
<dbReference type="InterPro" id="IPR035931">
    <property type="entry name" value="YlxR-like_sf"/>
</dbReference>
<reference evidence="4" key="1">
    <citation type="submission" date="2018-08" db="EMBL/GenBank/DDBJ databases">
        <authorList>
            <person name="Kim S.-J."/>
            <person name="Jung G.-Y."/>
        </authorList>
    </citation>
    <scope>NUCLEOTIDE SEQUENCE [LARGE SCALE GENOMIC DNA]</scope>
    <source>
        <strain evidence="4">GY_G</strain>
    </source>
</reference>
<protein>
    <submittedName>
        <fullName evidence="3">DUF448 domain-containing protein</fullName>
    </submittedName>
</protein>
<feature type="domain" description="YlxR" evidence="2">
    <location>
        <begin position="28"/>
        <end position="95"/>
    </location>
</feature>
<dbReference type="Gene3D" id="3.30.1230.10">
    <property type="entry name" value="YlxR-like"/>
    <property type="match status" value="1"/>
</dbReference>
<dbReference type="SUPFAM" id="SSF55315">
    <property type="entry name" value="L30e-like"/>
    <property type="match status" value="1"/>
</dbReference>
<gene>
    <name evidence="3" type="ORF">DXH95_06620</name>
</gene>
<evidence type="ECO:0000313" key="4">
    <source>
        <dbReference type="Proteomes" id="UP000263833"/>
    </source>
</evidence>
<dbReference type="InterPro" id="IPR029064">
    <property type="entry name" value="Ribosomal_eL30-like_sf"/>
</dbReference>
<evidence type="ECO:0000259" key="2">
    <source>
        <dbReference type="Pfam" id="PF04296"/>
    </source>
</evidence>
<feature type="compositionally biased region" description="Basic residues" evidence="1">
    <location>
        <begin position="1"/>
        <end position="14"/>
    </location>
</feature>
<dbReference type="Pfam" id="PF04296">
    <property type="entry name" value="YlxR"/>
    <property type="match status" value="1"/>
</dbReference>
<proteinExistence type="predicted"/>
<dbReference type="SUPFAM" id="SSF64376">
    <property type="entry name" value="YlxR-like"/>
    <property type="match status" value="1"/>
</dbReference>
<dbReference type="InterPro" id="IPR037465">
    <property type="entry name" value="YlxR"/>
</dbReference>
<organism evidence="3 4">
    <name type="scientific">Sphingorhabdus pulchriflava</name>
    <dbReference type="NCBI Taxonomy" id="2292257"/>
    <lineage>
        <taxon>Bacteria</taxon>
        <taxon>Pseudomonadati</taxon>
        <taxon>Pseudomonadota</taxon>
        <taxon>Alphaproteobacteria</taxon>
        <taxon>Sphingomonadales</taxon>
        <taxon>Sphingomonadaceae</taxon>
        <taxon>Sphingorhabdus</taxon>
    </lineage>
</organism>
<comment type="caution">
    <text evidence="3">The sequence shown here is derived from an EMBL/GenBank/DDBJ whole genome shotgun (WGS) entry which is preliminary data.</text>
</comment>
<feature type="region of interest" description="Disordered" evidence="1">
    <location>
        <begin position="158"/>
        <end position="178"/>
    </location>
</feature>
<sequence>MAHPRRGLKRRTPLSRKTPNEDPHTPVRKCILSGERVPQHLLIRLALGPDGQVAPDIHGKAPGRGAWIGVPFDELVQAQAKGKLAGQLKRTLKAEKIDCPDDLAERIRSNLEKATLDRLGLEARASNLVAGAEKVDAAARSGAVALLLHAADASADGASKRDQSWRVGEGEEGSGKAGIKLPVDRDVLSAALGRGNAVHVAITNEHAAERVKHHLDRWLYFIGCSIAPGAASADARANAASRNANS</sequence>
<dbReference type="Gene3D" id="3.30.1330.30">
    <property type="match status" value="1"/>
</dbReference>
<evidence type="ECO:0000313" key="3">
    <source>
        <dbReference type="EMBL" id="RDV07878.1"/>
    </source>
</evidence>
<feature type="region of interest" description="Disordered" evidence="1">
    <location>
        <begin position="1"/>
        <end position="27"/>
    </location>
</feature>
<dbReference type="InterPro" id="IPR007393">
    <property type="entry name" value="YlxR_dom"/>
</dbReference>